<organism evidence="2 3">
    <name type="scientific">Streptosporangium oxazolinicum</name>
    <dbReference type="NCBI Taxonomy" id="909287"/>
    <lineage>
        <taxon>Bacteria</taxon>
        <taxon>Bacillati</taxon>
        <taxon>Actinomycetota</taxon>
        <taxon>Actinomycetes</taxon>
        <taxon>Streptosporangiales</taxon>
        <taxon>Streptosporangiaceae</taxon>
        <taxon>Streptosporangium</taxon>
    </lineage>
</organism>
<sequence length="249" mass="28163">MAFHFVGMDPNSPDDKCCAVFVDDEADRIFFQGKLVTDPVLLAKIAAHSPIGADEVVVWHPGRMKPIIAEAIAGTFEEGRVGHGPTSIRDMIRGVRHSAVHLETRDTYDPNHPAFQDFLAGGLGRYDRSGWTDTVREAVGRGVRIRRARVVSEPISDYIRWEHMITDENVKAGEEVRWLPRRRAFDLVLPGTDFWMFDGRVVCFNFNSGAGVDTEADQFTNDPDTVTRCTAMFEQIWERATPHEEYQPQ</sequence>
<feature type="domain" description="DUF6879" evidence="1">
    <location>
        <begin position="88"/>
        <end position="247"/>
    </location>
</feature>
<name>A0ABP8AHE9_9ACTN</name>
<evidence type="ECO:0000313" key="3">
    <source>
        <dbReference type="Proteomes" id="UP001501251"/>
    </source>
</evidence>
<protein>
    <recommendedName>
        <fullName evidence="1">DUF6879 domain-containing protein</fullName>
    </recommendedName>
</protein>
<evidence type="ECO:0000313" key="2">
    <source>
        <dbReference type="EMBL" id="GAA4183852.1"/>
    </source>
</evidence>
<dbReference type="Proteomes" id="UP001501251">
    <property type="component" value="Unassembled WGS sequence"/>
</dbReference>
<dbReference type="InterPro" id="IPR049244">
    <property type="entry name" value="DUF6879"/>
</dbReference>
<dbReference type="RefSeq" id="WP_344915765.1">
    <property type="nucleotide sequence ID" value="NZ_BAABAQ010000002.1"/>
</dbReference>
<evidence type="ECO:0000259" key="1">
    <source>
        <dbReference type="Pfam" id="PF21806"/>
    </source>
</evidence>
<proteinExistence type="predicted"/>
<gene>
    <name evidence="2" type="ORF">GCM10022252_11820</name>
</gene>
<keyword evidence="3" id="KW-1185">Reference proteome</keyword>
<dbReference type="EMBL" id="BAABAQ010000002">
    <property type="protein sequence ID" value="GAA4183852.1"/>
    <property type="molecule type" value="Genomic_DNA"/>
</dbReference>
<dbReference type="Pfam" id="PF21806">
    <property type="entry name" value="DUF6879"/>
    <property type="match status" value="1"/>
</dbReference>
<accession>A0ABP8AHE9</accession>
<reference evidence="3" key="1">
    <citation type="journal article" date="2019" name="Int. J. Syst. Evol. Microbiol.">
        <title>The Global Catalogue of Microorganisms (GCM) 10K type strain sequencing project: providing services to taxonomists for standard genome sequencing and annotation.</title>
        <authorList>
            <consortium name="The Broad Institute Genomics Platform"/>
            <consortium name="The Broad Institute Genome Sequencing Center for Infectious Disease"/>
            <person name="Wu L."/>
            <person name="Ma J."/>
        </authorList>
    </citation>
    <scope>NUCLEOTIDE SEQUENCE [LARGE SCALE GENOMIC DNA]</scope>
    <source>
        <strain evidence="3">JCM 17388</strain>
    </source>
</reference>
<comment type="caution">
    <text evidence="2">The sequence shown here is derived from an EMBL/GenBank/DDBJ whole genome shotgun (WGS) entry which is preliminary data.</text>
</comment>